<dbReference type="InterPro" id="IPR010259">
    <property type="entry name" value="S8pro/Inhibitor_I9"/>
</dbReference>
<evidence type="ECO:0000256" key="4">
    <source>
        <dbReference type="ARBA" id="ARBA00022801"/>
    </source>
</evidence>
<dbReference type="InterPro" id="IPR000209">
    <property type="entry name" value="Peptidase_S8/S53_dom"/>
</dbReference>
<evidence type="ECO:0000256" key="6">
    <source>
        <dbReference type="PIRSR" id="PIRSR615500-1"/>
    </source>
</evidence>
<dbReference type="InterPro" id="IPR034197">
    <property type="entry name" value="Peptidases_S8_3"/>
</dbReference>
<evidence type="ECO:0000259" key="8">
    <source>
        <dbReference type="Pfam" id="PF00082"/>
    </source>
</evidence>
<dbReference type="Gene3D" id="3.40.50.200">
    <property type="entry name" value="Peptidase S8/S53 domain"/>
    <property type="match status" value="1"/>
</dbReference>
<evidence type="ECO:0000256" key="2">
    <source>
        <dbReference type="ARBA" id="ARBA00022670"/>
    </source>
</evidence>
<dbReference type="InterPro" id="IPR037045">
    <property type="entry name" value="S8pro/Inhibitor_I9_sf"/>
</dbReference>
<feature type="active site" description="Charge relay system" evidence="6 7">
    <location>
        <position position="248"/>
    </location>
</feature>
<dbReference type="GO" id="GO:0006508">
    <property type="term" value="P:proteolysis"/>
    <property type="evidence" value="ECO:0007669"/>
    <property type="project" value="UniProtKB-KW"/>
</dbReference>
<dbReference type="PANTHER" id="PTHR10795">
    <property type="entry name" value="PROPROTEIN CONVERTASE SUBTILISIN/KEXIN"/>
    <property type="match status" value="1"/>
</dbReference>
<evidence type="ECO:0000256" key="1">
    <source>
        <dbReference type="ARBA" id="ARBA00011073"/>
    </source>
</evidence>
<dbReference type="PRINTS" id="PR00723">
    <property type="entry name" value="SUBTILISIN"/>
</dbReference>
<accession>A0A7I4AB75</accession>
<evidence type="ECO:0000256" key="7">
    <source>
        <dbReference type="PROSITE-ProRule" id="PRU01240"/>
    </source>
</evidence>
<feature type="domain" description="Peptidase S8/S53" evidence="8">
    <location>
        <begin position="164"/>
        <end position="625"/>
    </location>
</feature>
<proteinExistence type="inferred from homology"/>
<reference evidence="11" key="3">
    <citation type="submission" date="2020-12" db="UniProtKB">
        <authorList>
            <consortium name="EnsemblPlants"/>
        </authorList>
    </citation>
    <scope>IDENTIFICATION</scope>
</reference>
<evidence type="ECO:0000256" key="3">
    <source>
        <dbReference type="ARBA" id="ARBA00022729"/>
    </source>
</evidence>
<evidence type="ECO:0000313" key="11">
    <source>
        <dbReference type="EnsemblPlants" id="Pp3c12_13910V3.3"/>
    </source>
</evidence>
<keyword evidence="2 7" id="KW-0645">Protease</keyword>
<keyword evidence="12" id="KW-1185">Reference proteome</keyword>
<evidence type="ECO:0008006" key="13">
    <source>
        <dbReference type="Google" id="ProtNLM"/>
    </source>
</evidence>
<dbReference type="SUPFAM" id="SSF52743">
    <property type="entry name" value="Subtilisin-like"/>
    <property type="match status" value="1"/>
</dbReference>
<dbReference type="InterPro" id="IPR041469">
    <property type="entry name" value="Subtilisin-like_FN3"/>
</dbReference>
<dbReference type="CDD" id="cd04852">
    <property type="entry name" value="Peptidases_S8_3"/>
    <property type="match status" value="1"/>
</dbReference>
<dbReference type="GO" id="GO:0005576">
    <property type="term" value="C:extracellular region"/>
    <property type="evidence" value="ECO:0000318"/>
    <property type="project" value="GO_Central"/>
</dbReference>
<dbReference type="EMBL" id="ABEU02000012">
    <property type="status" value="NOT_ANNOTATED_CDS"/>
    <property type="molecule type" value="Genomic_DNA"/>
</dbReference>
<organism evidence="11 12">
    <name type="scientific">Physcomitrium patens</name>
    <name type="common">Spreading-leaved earth moss</name>
    <name type="synonym">Physcomitrella patens</name>
    <dbReference type="NCBI Taxonomy" id="3218"/>
    <lineage>
        <taxon>Eukaryota</taxon>
        <taxon>Viridiplantae</taxon>
        <taxon>Streptophyta</taxon>
        <taxon>Embryophyta</taxon>
        <taxon>Bryophyta</taxon>
        <taxon>Bryophytina</taxon>
        <taxon>Bryopsida</taxon>
        <taxon>Funariidae</taxon>
        <taxon>Funariales</taxon>
        <taxon>Funariaceae</taxon>
        <taxon>Physcomitrium</taxon>
    </lineage>
</organism>
<evidence type="ECO:0000313" key="12">
    <source>
        <dbReference type="Proteomes" id="UP000006727"/>
    </source>
</evidence>
<evidence type="ECO:0000256" key="5">
    <source>
        <dbReference type="ARBA" id="ARBA00022825"/>
    </source>
</evidence>
<comment type="similarity">
    <text evidence="1 7">Belongs to the peptidase S8 family.</text>
</comment>
<dbReference type="EnsemblPlants" id="Pp3c12_13910V3.3">
    <property type="protein sequence ID" value="Pp3c12_13910V3.3"/>
    <property type="gene ID" value="Pp3c12_13910"/>
</dbReference>
<feature type="domain" description="Subtilisin-like protease fibronectin type-III" evidence="10">
    <location>
        <begin position="692"/>
        <end position="788"/>
    </location>
</feature>
<dbReference type="InParanoid" id="A0A7I4AB75"/>
<keyword evidence="4 7" id="KW-0378">Hydrolase</keyword>
<reference evidence="11 12" key="2">
    <citation type="journal article" date="2018" name="Plant J.">
        <title>The Physcomitrella patens chromosome-scale assembly reveals moss genome structure and evolution.</title>
        <authorList>
            <person name="Lang D."/>
            <person name="Ullrich K.K."/>
            <person name="Murat F."/>
            <person name="Fuchs J."/>
            <person name="Jenkins J."/>
            <person name="Haas F.B."/>
            <person name="Piednoel M."/>
            <person name="Gundlach H."/>
            <person name="Van Bel M."/>
            <person name="Meyberg R."/>
            <person name="Vives C."/>
            <person name="Morata J."/>
            <person name="Symeonidi A."/>
            <person name="Hiss M."/>
            <person name="Muchero W."/>
            <person name="Kamisugi Y."/>
            <person name="Saleh O."/>
            <person name="Blanc G."/>
            <person name="Decker E.L."/>
            <person name="van Gessel N."/>
            <person name="Grimwood J."/>
            <person name="Hayes R.D."/>
            <person name="Graham S.W."/>
            <person name="Gunter L.E."/>
            <person name="McDaniel S.F."/>
            <person name="Hoernstein S.N.W."/>
            <person name="Larsson A."/>
            <person name="Li F.W."/>
            <person name="Perroud P.F."/>
            <person name="Phillips J."/>
            <person name="Ranjan P."/>
            <person name="Rokshar D.S."/>
            <person name="Rothfels C.J."/>
            <person name="Schneider L."/>
            <person name="Shu S."/>
            <person name="Stevenson D.W."/>
            <person name="Thummler F."/>
            <person name="Tillich M."/>
            <person name="Villarreal Aguilar J.C."/>
            <person name="Widiez T."/>
            <person name="Wong G.K."/>
            <person name="Wymore A."/>
            <person name="Zhang Y."/>
            <person name="Zimmer A.D."/>
            <person name="Quatrano R.S."/>
            <person name="Mayer K.F.X."/>
            <person name="Goodstein D."/>
            <person name="Casacuberta J.M."/>
            <person name="Vandepoele K."/>
            <person name="Reski R."/>
            <person name="Cuming A.C."/>
            <person name="Tuskan G.A."/>
            <person name="Maumus F."/>
            <person name="Salse J."/>
            <person name="Schmutz J."/>
            <person name="Rensing S.A."/>
        </authorList>
    </citation>
    <scope>NUCLEOTIDE SEQUENCE [LARGE SCALE GENOMIC DNA]</scope>
    <source>
        <strain evidence="11 12">cv. Gransden 2004</strain>
    </source>
</reference>
<dbReference type="AlphaFoldDB" id="A0A7I4AB75"/>
<dbReference type="CDD" id="cd02120">
    <property type="entry name" value="PA_subtilisin_like"/>
    <property type="match status" value="1"/>
</dbReference>
<name>A0A7I4AB75_PHYPA</name>
<dbReference type="Pfam" id="PF00082">
    <property type="entry name" value="Peptidase_S8"/>
    <property type="match status" value="1"/>
</dbReference>
<protein>
    <recommendedName>
        <fullName evidence="13">Subtilisin-like protease</fullName>
    </recommendedName>
</protein>
<feature type="active site" description="Charge relay system" evidence="6 7">
    <location>
        <position position="581"/>
    </location>
</feature>
<feature type="domain" description="Inhibitor I9" evidence="9">
    <location>
        <begin position="62"/>
        <end position="140"/>
    </location>
</feature>
<dbReference type="FunFam" id="3.40.50.200:FF:000006">
    <property type="entry name" value="Subtilisin-like protease SBT1.5"/>
    <property type="match status" value="1"/>
</dbReference>
<dbReference type="Proteomes" id="UP000006727">
    <property type="component" value="Chromosome 12"/>
</dbReference>
<dbReference type="Gene3D" id="2.60.40.2310">
    <property type="match status" value="1"/>
</dbReference>
<evidence type="ECO:0000259" key="9">
    <source>
        <dbReference type="Pfam" id="PF05922"/>
    </source>
</evidence>
<dbReference type="Gramene" id="Pp3c12_13910V3.3">
    <property type="protein sequence ID" value="Pp3c12_13910V3.3"/>
    <property type="gene ID" value="Pp3c12_13910"/>
</dbReference>
<dbReference type="Gene3D" id="3.50.30.30">
    <property type="match status" value="1"/>
</dbReference>
<dbReference type="InterPro" id="IPR036852">
    <property type="entry name" value="Peptidase_S8/S53_dom_sf"/>
</dbReference>
<dbReference type="InterPro" id="IPR045051">
    <property type="entry name" value="SBT"/>
</dbReference>
<dbReference type="PROSITE" id="PS51892">
    <property type="entry name" value="SUBTILASE"/>
    <property type="match status" value="1"/>
</dbReference>
<dbReference type="GO" id="GO:0004252">
    <property type="term" value="F:serine-type endopeptidase activity"/>
    <property type="evidence" value="ECO:0000318"/>
    <property type="project" value="GO_Central"/>
</dbReference>
<reference evidence="11 12" key="1">
    <citation type="journal article" date="2008" name="Science">
        <title>The Physcomitrella genome reveals evolutionary insights into the conquest of land by plants.</title>
        <authorList>
            <person name="Rensing S."/>
            <person name="Lang D."/>
            <person name="Zimmer A."/>
            <person name="Terry A."/>
            <person name="Salamov A."/>
            <person name="Shapiro H."/>
            <person name="Nishiyama T."/>
            <person name="Perroud P.-F."/>
            <person name="Lindquist E."/>
            <person name="Kamisugi Y."/>
            <person name="Tanahashi T."/>
            <person name="Sakakibara K."/>
            <person name="Fujita T."/>
            <person name="Oishi K."/>
            <person name="Shin-I T."/>
            <person name="Kuroki Y."/>
            <person name="Toyoda A."/>
            <person name="Suzuki Y."/>
            <person name="Hashimoto A."/>
            <person name="Yamaguchi K."/>
            <person name="Sugano A."/>
            <person name="Kohara Y."/>
            <person name="Fujiyama A."/>
            <person name="Anterola A."/>
            <person name="Aoki S."/>
            <person name="Ashton N."/>
            <person name="Barbazuk W.B."/>
            <person name="Barker E."/>
            <person name="Bennetzen J."/>
            <person name="Bezanilla M."/>
            <person name="Blankenship R."/>
            <person name="Cho S.H."/>
            <person name="Dutcher S."/>
            <person name="Estelle M."/>
            <person name="Fawcett J.A."/>
            <person name="Gundlach H."/>
            <person name="Hanada K."/>
            <person name="Heyl A."/>
            <person name="Hicks K.A."/>
            <person name="Hugh J."/>
            <person name="Lohr M."/>
            <person name="Mayer K."/>
            <person name="Melkozernov A."/>
            <person name="Murata T."/>
            <person name="Nelson D."/>
            <person name="Pils B."/>
            <person name="Prigge M."/>
            <person name="Reiss B."/>
            <person name="Renner T."/>
            <person name="Rombauts S."/>
            <person name="Rushton P."/>
            <person name="Sanderfoot A."/>
            <person name="Schween G."/>
            <person name="Shiu S.-H."/>
            <person name="Stueber K."/>
            <person name="Theodoulou F.L."/>
            <person name="Tu H."/>
            <person name="Van de Peer Y."/>
            <person name="Verrier P.J."/>
            <person name="Waters E."/>
            <person name="Wood A."/>
            <person name="Yang L."/>
            <person name="Cove D."/>
            <person name="Cuming A."/>
            <person name="Hasebe M."/>
            <person name="Lucas S."/>
            <person name="Mishler D.B."/>
            <person name="Reski R."/>
            <person name="Grigoriev I."/>
            <person name="Quatrano R.S."/>
            <person name="Boore J.L."/>
        </authorList>
    </citation>
    <scope>NUCLEOTIDE SEQUENCE [LARGE SCALE GENOMIC DNA]</scope>
    <source>
        <strain evidence="11 12">cv. Gransden 2004</strain>
    </source>
</reference>
<dbReference type="InterPro" id="IPR023828">
    <property type="entry name" value="Peptidase_S8_Ser-AS"/>
</dbReference>
<dbReference type="InterPro" id="IPR015500">
    <property type="entry name" value="Peptidase_S8_subtilisin-rel"/>
</dbReference>
<dbReference type="PROSITE" id="PS00138">
    <property type="entry name" value="SUBTILASE_SER"/>
    <property type="match status" value="1"/>
</dbReference>
<dbReference type="Pfam" id="PF17766">
    <property type="entry name" value="fn3_6"/>
    <property type="match status" value="1"/>
</dbReference>
<sequence length="797" mass="84797">MQHLQEQQKWCSDPTTAETLKTAMAAHNGSQLKRLILWTLGLLALKNMSAVHSISTSEKQLYIVYMGSNKIPHALGITAETHSDLLSSVLGSAATGKTALVHSYIHGLNGFSAMLSASEAAQLSEMPGVVSTFPSVSCSLQTTRTWDYMGVNLDGESWTSTNFGKDVIVATIDTGVWPEHESFDDEGMDPIPEKWKGECETGQSFPEFYCNRKLIGARYFSEGYEAIWGQINTSDPTVSLSPRDTEGHGTHTITTLGGSRTTNVSFQGTGLAVGTARGGASNARVAAYKVCWPGSCQTADILAAFDMAIHDGVDVISISLGASAIDYFYDSIAIGAFHATDKGILVVAAGGNSGPSKATVSNGAPWILTAAASSIDREFLSDIHLGNNVTYSGPSLNTEKIDPNVYPLVDAGNIPAQNITSTDARMCGPDSLDAKKVKGNIVVCVPGDMLGINYPEVEVYDKGGVATIMVDDELKSYAQVFRHPAVTVVSQGVGSHILSYINSTRSPVATMTLSLQYLGIPAPIAAKFSSRGPNVISPDVLKPDLIAPGVSILAGWSPAASPSEDPSDIRTFQYNFLSGTSMSTPHIAGVAALLKAEHPDWSPAAIKSALMTTATPLDSKHNQNSHGDLTWGSGHIDPKGAIDPGLVYNTTSGDYKLFLCSMNYTDSQIRVVTGTDTAHVTCPKARVSASSLNYPTIAASNFTNTITVVRTVTNVGAPTATYRAEIDNPAGVRVRVSPDVLNFTPDTEVLSYTATLEPMDTQPWLKNWVFGALIWDDGRHRVRTAIAVGPTVDSPFF</sequence>
<dbReference type="Gene3D" id="3.30.70.80">
    <property type="entry name" value="Peptidase S8 propeptide/proteinase inhibitor I9"/>
    <property type="match status" value="1"/>
</dbReference>
<keyword evidence="3" id="KW-0732">Signal</keyword>
<gene>
    <name evidence="11" type="primary">LOC112289299</name>
</gene>
<keyword evidence="5 7" id="KW-0720">Serine protease</keyword>
<dbReference type="Pfam" id="PF05922">
    <property type="entry name" value="Inhibitor_I9"/>
    <property type="match status" value="1"/>
</dbReference>
<evidence type="ECO:0000259" key="10">
    <source>
        <dbReference type="Pfam" id="PF17766"/>
    </source>
</evidence>
<feature type="active site" description="Charge relay system" evidence="6 7">
    <location>
        <position position="173"/>
    </location>
</feature>